<sequence>MPGIGLTVNFGKVQQEKDRSEDTDGGAAVRTPDTSIEPTCSDKDAASMDHYSPVAPACIRVLVLPVGQIERERFSSLVRRLQSEASVIPLADVEQRGNSEDFFLSPKASPRGSLLYRFSAAAPTEQQQHYSPFEFFREPLIVLGIVDGLNNAGEGSKKELEGAAAYLRERHPRVVHRQLVVLEQGDNENVDSVTGAIRILNADTPKDTSLRYAVCDLSARFLVGFTTYAKAVQASPTIQTPGQTAKGLQRTGSLRESERRPGSGHGTPPRISGESSASSPGPLGRQPPAPATSFDQIPQANATSAARSRAHSRGSDRSNQSRGSVRVSSPDRVAVQGFGSGTSQEKTRVRGRSRVGIVVGSIYMMSGHWNEALRLFSEHTLISQKVSDSLWHGKGLENMLVCMMLLAWSSVEFVIPSFCDPAGKRTSTGRFSRTMATGTTRESAENGTAGSGRSRLSFAIPEMVKQILGLYRFSEGALELPFLIPAEASIRFSKLLAALNHSNGELPFDQLQSFVTADRTNKVDVNVSQTAKTNVVDNARPFSKISIAEHLAQALPVSTEGLPTGDHVRLLAGLASTYSVLGLDRKKAMVMKELVAQLTGALMQARKLGAAEMGIHPAASLSTDAGVDTLLAIAQESAGISELMVDLCHIYGASFPRSVRSDSPIYHDTKEFGSKRMSVDLLRALVAFCEASPDPRGTLLFTTTLLRFAGPNAAIDAAPESVANALSREEQMHLATVINRTVAVSRNLGLLDVQANYWDPFLVRGVEVMQPTGPRAVIDRAKLNGMESSIAQLNPGNPLLYDPNASRPGTAIEQIFVLVQGEPSRCIVTLQNPFDIPVDVEGIELVTDGLELPSEHEPVSLGPLRFQQVAVLLWPQHVGATKITGCRIRMQSCAPQVFPIVASAWSAKPELTIKGVGVQARSRKASPGDEEDLKSAGVNGAVVSIAVISSIPTLELEDSSHNETGLMLLEGETRSLTLRLRNISAVDASLFDMVDTADVLTLVGARLSAESSIIVRPGECRAFEFQVRGKAGTEVTVANLYYAANSESMKYARLVSVPVAMTVNAALQVPLIEVVRPQGHWTDAVELLLDLRNAWPKSISFKCAAKGVDMSAGEIVSQEGELAPGEVRRIHQVMQHDLATSQYENDAQQACRRFLDRLQLEWHVDGRSGVVDVQSLTLSPESVELVRGHPIHVSVALPDAEAGIKVGSFVSIQAKLSNRASQGMPLSVQLVPRNPQLDDDKNIAVAGSLQRILPPLDPKARTTVEFVVCPLLSGTTEMDLIVRPARLSRSETIDGWQSTQVVSLAVKPVDIGLDFTSQDFSY</sequence>
<evidence type="ECO:0000259" key="5">
    <source>
        <dbReference type="Pfam" id="PF26251"/>
    </source>
</evidence>
<dbReference type="OMA" id="EGFWYRE"/>
<evidence type="ECO:0000259" key="7">
    <source>
        <dbReference type="Pfam" id="PF26283"/>
    </source>
</evidence>
<dbReference type="Proteomes" id="UP000008062">
    <property type="component" value="Chromosome 2"/>
</dbReference>
<feature type="region of interest" description="Disordered" evidence="3">
    <location>
        <begin position="239"/>
        <end position="347"/>
    </location>
</feature>
<keyword evidence="9" id="KW-1185">Reference proteome</keyword>
<dbReference type="InterPro" id="IPR058563">
    <property type="entry name" value="Trs120_TRAPPC9_N"/>
</dbReference>
<evidence type="ECO:0000313" key="8">
    <source>
        <dbReference type="EMBL" id="EGP90640.1"/>
    </source>
</evidence>
<reference evidence="8 9" key="1">
    <citation type="journal article" date="2011" name="PLoS Genet.">
        <title>Finished genome of the fungal wheat pathogen Mycosphaerella graminicola reveals dispensome structure, chromosome plasticity, and stealth pathogenesis.</title>
        <authorList>
            <person name="Goodwin S.B."/>
            <person name="Ben M'barek S."/>
            <person name="Dhillon B."/>
            <person name="Wittenberg A.H.J."/>
            <person name="Crane C.F."/>
            <person name="Hane J.K."/>
            <person name="Foster A.J."/>
            <person name="Van der Lee T.A.J."/>
            <person name="Grimwood J."/>
            <person name="Aerts A."/>
            <person name="Antoniw J."/>
            <person name="Bailey A."/>
            <person name="Bluhm B."/>
            <person name="Bowler J."/>
            <person name="Bristow J."/>
            <person name="van der Burgt A."/>
            <person name="Canto-Canche B."/>
            <person name="Churchill A.C.L."/>
            <person name="Conde-Ferraez L."/>
            <person name="Cools H.J."/>
            <person name="Coutinho P.M."/>
            <person name="Csukai M."/>
            <person name="Dehal P."/>
            <person name="De Wit P."/>
            <person name="Donzelli B."/>
            <person name="van de Geest H.C."/>
            <person name="van Ham R.C.H.J."/>
            <person name="Hammond-Kosack K.E."/>
            <person name="Henrissat B."/>
            <person name="Kilian A."/>
            <person name="Kobayashi A.K."/>
            <person name="Koopmann E."/>
            <person name="Kourmpetis Y."/>
            <person name="Kuzniar A."/>
            <person name="Lindquist E."/>
            <person name="Lombard V."/>
            <person name="Maliepaard C."/>
            <person name="Martins N."/>
            <person name="Mehrabi R."/>
            <person name="Nap J.P.H."/>
            <person name="Ponomarenko A."/>
            <person name="Rudd J.J."/>
            <person name="Salamov A."/>
            <person name="Schmutz J."/>
            <person name="Schouten H.J."/>
            <person name="Shapiro H."/>
            <person name="Stergiopoulos I."/>
            <person name="Torriani S.F.F."/>
            <person name="Tu H."/>
            <person name="de Vries R.P."/>
            <person name="Waalwijk C."/>
            <person name="Ware S.B."/>
            <person name="Wiebenga A."/>
            <person name="Zwiers L.-H."/>
            <person name="Oliver R.P."/>
            <person name="Grigoriev I.V."/>
            <person name="Kema G.H.J."/>
        </authorList>
    </citation>
    <scope>NUCLEOTIDE SEQUENCE [LARGE SCALE GENOMIC DNA]</scope>
    <source>
        <strain evidence="9">CBS 115943 / IPO323</strain>
    </source>
</reference>
<dbReference type="Pfam" id="PF26283">
    <property type="entry name" value="Ig_TRAPPC9-Trs120_4th"/>
    <property type="match status" value="1"/>
</dbReference>
<dbReference type="STRING" id="336722.F9X2T5"/>
<protein>
    <recommendedName>
        <fullName evidence="10">Hypercellular protein HypA</fullName>
    </recommendedName>
</protein>
<evidence type="ECO:0000259" key="4">
    <source>
        <dbReference type="Pfam" id="PF08626"/>
    </source>
</evidence>
<comment type="subcellular location">
    <subcellularLocation>
        <location evidence="1">Golgi apparatus</location>
    </subcellularLocation>
</comment>
<organism evidence="8 9">
    <name type="scientific">Zymoseptoria tritici (strain CBS 115943 / IPO323)</name>
    <name type="common">Speckled leaf blotch fungus</name>
    <name type="synonym">Septoria tritici</name>
    <dbReference type="NCBI Taxonomy" id="336722"/>
    <lineage>
        <taxon>Eukaryota</taxon>
        <taxon>Fungi</taxon>
        <taxon>Dikarya</taxon>
        <taxon>Ascomycota</taxon>
        <taxon>Pezizomycotina</taxon>
        <taxon>Dothideomycetes</taxon>
        <taxon>Dothideomycetidae</taxon>
        <taxon>Mycosphaerellales</taxon>
        <taxon>Mycosphaerellaceae</taxon>
        <taxon>Zymoseptoria</taxon>
    </lineage>
</organism>
<dbReference type="InterPro" id="IPR058564">
    <property type="entry name" value="TPR_TRAPPC9_Trs120"/>
</dbReference>
<dbReference type="InterPro" id="IPR058565">
    <property type="entry name" value="Ig_TRAPPC9_Trs120_1st"/>
</dbReference>
<dbReference type="EMBL" id="CM001197">
    <property type="protein sequence ID" value="EGP90640.1"/>
    <property type="molecule type" value="Genomic_DNA"/>
</dbReference>
<feature type="domain" description="Trs120/TRAPPC9 first Ig-like" evidence="6">
    <location>
        <begin position="763"/>
        <end position="927"/>
    </location>
</feature>
<dbReference type="OrthoDB" id="27962at2759"/>
<dbReference type="HOGENOM" id="CLU_002231_0_0_1"/>
<feature type="domain" description="Trs120/TRAPPC9 TPR region" evidence="5">
    <location>
        <begin position="459"/>
        <end position="749"/>
    </location>
</feature>
<dbReference type="eggNOG" id="KOG1953">
    <property type="taxonomic scope" value="Eukaryota"/>
</dbReference>
<dbReference type="RefSeq" id="XP_003855664.1">
    <property type="nucleotide sequence ID" value="XM_003855616.1"/>
</dbReference>
<evidence type="ECO:0000256" key="1">
    <source>
        <dbReference type="ARBA" id="ARBA00004555"/>
    </source>
</evidence>
<dbReference type="KEGG" id="ztr:MYCGRDRAFT_107953"/>
<feature type="region of interest" description="Disordered" evidence="3">
    <location>
        <begin position="1"/>
        <end position="44"/>
    </location>
</feature>
<evidence type="ECO:0000256" key="2">
    <source>
        <dbReference type="ARBA" id="ARBA00023034"/>
    </source>
</evidence>
<dbReference type="InterPro" id="IPR058568">
    <property type="entry name" value="Ig_TRAPPC9_Trs120_4th"/>
</dbReference>
<dbReference type="PANTHER" id="PTHR21512:SF5">
    <property type="entry name" value="TRAFFICKING PROTEIN PARTICLE COMPLEX SUBUNIT 9"/>
    <property type="match status" value="1"/>
</dbReference>
<evidence type="ECO:0000256" key="3">
    <source>
        <dbReference type="SAM" id="MobiDB-lite"/>
    </source>
</evidence>
<dbReference type="Pfam" id="PF08626">
    <property type="entry name" value="TRAPPC9-Trs120"/>
    <property type="match status" value="1"/>
</dbReference>
<dbReference type="InterPro" id="IPR013935">
    <property type="entry name" value="Trs120_TRAPPC9"/>
</dbReference>
<evidence type="ECO:0000313" key="9">
    <source>
        <dbReference type="Proteomes" id="UP000008062"/>
    </source>
</evidence>
<dbReference type="Pfam" id="PF26254">
    <property type="entry name" value="Ig_TRAPPC9-Trs120_1st"/>
    <property type="match status" value="1"/>
</dbReference>
<dbReference type="FunCoup" id="F9X2T5">
    <property type="interactions" value="29"/>
</dbReference>
<dbReference type="Pfam" id="PF26251">
    <property type="entry name" value="TPR_TRAPPC9-Trs120"/>
    <property type="match status" value="1"/>
</dbReference>
<keyword evidence="2" id="KW-0333">Golgi apparatus</keyword>
<dbReference type="GO" id="GO:0005802">
    <property type="term" value="C:trans-Golgi network"/>
    <property type="evidence" value="ECO:0007669"/>
    <property type="project" value="TreeGrafter"/>
</dbReference>
<evidence type="ECO:0008006" key="10">
    <source>
        <dbReference type="Google" id="ProtNLM"/>
    </source>
</evidence>
<evidence type="ECO:0000259" key="6">
    <source>
        <dbReference type="Pfam" id="PF26254"/>
    </source>
</evidence>
<name>F9X2T5_ZYMTI</name>
<dbReference type="InParanoid" id="F9X2T5"/>
<feature type="domain" description="Trs120/TRAPPC9 fourth Ig-like" evidence="7">
    <location>
        <begin position="1200"/>
        <end position="1288"/>
    </location>
</feature>
<dbReference type="PANTHER" id="PTHR21512">
    <property type="entry name" value="TRAFFICKING PROTEIN PARTICLE COMPLEX SUBUNIT 9"/>
    <property type="match status" value="1"/>
</dbReference>
<gene>
    <name evidence="8" type="ORF">MYCGRDRAFT_107953</name>
</gene>
<accession>F9X2T5</accession>
<feature type="domain" description="Trs120/TRAPPC9 N-terminal" evidence="4">
    <location>
        <begin position="51"/>
        <end position="419"/>
    </location>
</feature>
<dbReference type="GeneID" id="13399339"/>
<proteinExistence type="predicted"/>